<dbReference type="AlphaFoldDB" id="A0A655JET6"/>
<evidence type="ECO:0000313" key="5">
    <source>
        <dbReference type="Proteomes" id="UP000044938"/>
    </source>
</evidence>
<evidence type="ECO:0000256" key="1">
    <source>
        <dbReference type="SAM" id="MobiDB-lite"/>
    </source>
</evidence>
<proteinExistence type="predicted"/>
<evidence type="ECO:0000313" key="4">
    <source>
        <dbReference type="Proteomes" id="UP000039021"/>
    </source>
</evidence>
<gene>
    <name evidence="2" type="ORF">ERS007720_03332</name>
    <name evidence="3" type="ORF">ERS007739_03611</name>
</gene>
<reference evidence="4 5" key="1">
    <citation type="submission" date="2015-03" db="EMBL/GenBank/DDBJ databases">
        <authorList>
            <consortium name="Pathogen Informatics"/>
        </authorList>
    </citation>
    <scope>NUCLEOTIDE SEQUENCE [LARGE SCALE GENOMIC DNA]</scope>
    <source>
        <strain evidence="2 5">M09401471</strain>
        <strain evidence="4">N09902308</strain>
    </source>
</reference>
<evidence type="ECO:0000313" key="2">
    <source>
        <dbReference type="EMBL" id="COW81343.1"/>
    </source>
</evidence>
<feature type="region of interest" description="Disordered" evidence="1">
    <location>
        <begin position="74"/>
        <end position="153"/>
    </location>
</feature>
<reference evidence="3" key="2">
    <citation type="submission" date="2015-03" db="EMBL/GenBank/DDBJ databases">
        <authorList>
            <consortium name="Pathogen Informatics"/>
            <person name="Murphy D."/>
        </authorList>
    </citation>
    <scope>NUCLEOTIDE SEQUENCE</scope>
    <source>
        <strain evidence="3">N09902308</strain>
    </source>
</reference>
<feature type="compositionally biased region" description="Low complexity" evidence="1">
    <location>
        <begin position="114"/>
        <end position="124"/>
    </location>
</feature>
<feature type="compositionally biased region" description="Low complexity" evidence="1">
    <location>
        <begin position="139"/>
        <end position="153"/>
    </location>
</feature>
<sequence length="153" mass="15526">MAPVSSTVRTWALGAGRFGAAARVAASMNLSSVRSLACTSVAERPCIEAKLGRLTPVRAASMWSARARRSLAGLTMTPTGTSTPKISCSRLANDSAESESPPRSAKCASGRTSAAVEPSNAAAARHSVGSTGASGPLCRSSRSSLDWLSASSV</sequence>
<dbReference type="Proteomes" id="UP000039021">
    <property type="component" value="Unassembled WGS sequence"/>
</dbReference>
<name>A0A655JET6_MYCTX</name>
<dbReference type="Proteomes" id="UP000044938">
    <property type="component" value="Unassembled WGS sequence"/>
</dbReference>
<organism evidence="2 5">
    <name type="scientific">Mycobacterium tuberculosis</name>
    <dbReference type="NCBI Taxonomy" id="1773"/>
    <lineage>
        <taxon>Bacteria</taxon>
        <taxon>Bacillati</taxon>
        <taxon>Actinomycetota</taxon>
        <taxon>Actinomycetes</taxon>
        <taxon>Mycobacteriales</taxon>
        <taxon>Mycobacteriaceae</taxon>
        <taxon>Mycobacterium</taxon>
        <taxon>Mycobacterium tuberculosis complex</taxon>
    </lineage>
</organism>
<evidence type="ECO:0000313" key="3">
    <source>
        <dbReference type="EMBL" id="COZ30388.1"/>
    </source>
</evidence>
<protein>
    <submittedName>
        <fullName evidence="2">Uncharacterized protein</fullName>
    </submittedName>
</protein>
<dbReference type="EMBL" id="CSBK01001924">
    <property type="protein sequence ID" value="COZ30388.1"/>
    <property type="molecule type" value="Genomic_DNA"/>
</dbReference>
<dbReference type="EMBL" id="CSAJ01000522">
    <property type="protein sequence ID" value="COW81343.1"/>
    <property type="molecule type" value="Genomic_DNA"/>
</dbReference>
<feature type="compositionally biased region" description="Polar residues" evidence="1">
    <location>
        <begin position="76"/>
        <end position="92"/>
    </location>
</feature>
<accession>A0A655JET6</accession>